<sequence>MLEISRVVDHQHGKLISPSWKIAFEYLVALAIAETLN</sequence>
<comment type="caution">
    <text evidence="1">The sequence shown here is derived from an EMBL/GenBank/DDBJ whole genome shotgun (WGS) entry which is preliminary data.</text>
</comment>
<organism evidence="1">
    <name type="scientific">marine sediment metagenome</name>
    <dbReference type="NCBI Taxonomy" id="412755"/>
    <lineage>
        <taxon>unclassified sequences</taxon>
        <taxon>metagenomes</taxon>
        <taxon>ecological metagenomes</taxon>
    </lineage>
</organism>
<dbReference type="AlphaFoldDB" id="X1GLH7"/>
<protein>
    <submittedName>
        <fullName evidence="1">Uncharacterized protein</fullName>
    </submittedName>
</protein>
<accession>X1GLH7</accession>
<reference evidence="1" key="1">
    <citation type="journal article" date="2014" name="Front. Microbiol.">
        <title>High frequency of phylogenetically diverse reductive dehalogenase-homologous genes in deep subseafloor sedimentary metagenomes.</title>
        <authorList>
            <person name="Kawai M."/>
            <person name="Futagami T."/>
            <person name="Toyoda A."/>
            <person name="Takaki Y."/>
            <person name="Nishi S."/>
            <person name="Hori S."/>
            <person name="Arai W."/>
            <person name="Tsubouchi T."/>
            <person name="Morono Y."/>
            <person name="Uchiyama I."/>
            <person name="Ito T."/>
            <person name="Fujiyama A."/>
            <person name="Inagaki F."/>
            <person name="Takami H."/>
        </authorList>
    </citation>
    <scope>NUCLEOTIDE SEQUENCE</scope>
    <source>
        <strain evidence="1">Expedition CK06-06</strain>
    </source>
</reference>
<feature type="non-terminal residue" evidence="1">
    <location>
        <position position="37"/>
    </location>
</feature>
<gene>
    <name evidence="1" type="ORF">S03H2_23950</name>
</gene>
<evidence type="ECO:0000313" key="1">
    <source>
        <dbReference type="EMBL" id="GAH33863.1"/>
    </source>
</evidence>
<name>X1GLH7_9ZZZZ</name>
<proteinExistence type="predicted"/>
<dbReference type="EMBL" id="BARU01013182">
    <property type="protein sequence ID" value="GAH33863.1"/>
    <property type="molecule type" value="Genomic_DNA"/>
</dbReference>